<keyword evidence="2" id="KW-1185">Reference proteome</keyword>
<name>A0A0A0C1X9_9CELL</name>
<organism evidence="1 2">
    <name type="scientific">Cellulomonas bogoriensis 69B4 = DSM 16987</name>
    <dbReference type="NCBI Taxonomy" id="1386082"/>
    <lineage>
        <taxon>Bacteria</taxon>
        <taxon>Bacillati</taxon>
        <taxon>Actinomycetota</taxon>
        <taxon>Actinomycetes</taxon>
        <taxon>Micrococcales</taxon>
        <taxon>Cellulomonadaceae</taxon>
        <taxon>Cellulomonas</taxon>
    </lineage>
</organism>
<gene>
    <name evidence="1" type="ORF">N869_06865</name>
</gene>
<evidence type="ECO:0000313" key="1">
    <source>
        <dbReference type="EMBL" id="KGM13992.1"/>
    </source>
</evidence>
<comment type="caution">
    <text evidence="1">The sequence shown here is derived from an EMBL/GenBank/DDBJ whole genome shotgun (WGS) entry which is preliminary data.</text>
</comment>
<dbReference type="EMBL" id="AXCZ01000017">
    <property type="protein sequence ID" value="KGM13992.1"/>
    <property type="molecule type" value="Genomic_DNA"/>
</dbReference>
<dbReference type="Proteomes" id="UP000054314">
    <property type="component" value="Unassembled WGS sequence"/>
</dbReference>
<reference evidence="1 2" key="1">
    <citation type="submission" date="2013-08" db="EMBL/GenBank/DDBJ databases">
        <title>Genome sequencing of Cellulomonas bogoriensis 69B4.</title>
        <authorList>
            <person name="Chen F."/>
            <person name="Li Y."/>
            <person name="Wang G."/>
        </authorList>
    </citation>
    <scope>NUCLEOTIDE SEQUENCE [LARGE SCALE GENOMIC DNA]</scope>
    <source>
        <strain evidence="1 2">69B4</strain>
    </source>
</reference>
<evidence type="ECO:0000313" key="2">
    <source>
        <dbReference type="Proteomes" id="UP000054314"/>
    </source>
</evidence>
<proteinExistence type="predicted"/>
<protein>
    <submittedName>
        <fullName evidence="1">Uncharacterized protein</fullName>
    </submittedName>
</protein>
<sequence length="124" mass="13234">MLRRFAERADAAGLPYAVTGAAASQLLGAPVLSQIIVSHIRVGPVQADSALHRLGLEHLDAEDAGRGMNLELWTDTGELGTFAARDVNGVRVAPPVRVWLDLARQGGRGADAAQLFREQVLERA</sequence>
<dbReference type="AlphaFoldDB" id="A0A0A0C1X9"/>
<accession>A0A0A0C1X9</accession>